<sequence>MSAAEQHRADAARFGAVVAAVEDWDAPSPVPEWRARDVVDHLVTWLPGFLEGSGIVLVAEPTTDPAQRWAGHAAAVQAVLDDPDLAGRRFAQAHLGEVVVGEAIDRFYTSDVVFHTWDLAQAAGVPHGLDPERCARTLAGMEPMDAMLRGSGQFGPRVPVAPGTPPADALMAFLGRDPAWRTR</sequence>
<comment type="caution">
    <text evidence="2">The sequence shown here is derived from an EMBL/GenBank/DDBJ whole genome shotgun (WGS) entry which is preliminary data.</text>
</comment>
<dbReference type="GO" id="GO:0016853">
    <property type="term" value="F:isomerase activity"/>
    <property type="evidence" value="ECO:0007669"/>
    <property type="project" value="UniProtKB-KW"/>
</dbReference>
<dbReference type="NCBIfam" id="TIGR03083">
    <property type="entry name" value="maleylpyruvate isomerase family mycothiol-dependent enzyme"/>
    <property type="match status" value="1"/>
</dbReference>
<keyword evidence="2" id="KW-0413">Isomerase</keyword>
<dbReference type="EMBL" id="JAVYII010000010">
    <property type="protein sequence ID" value="MDT9595186.1"/>
    <property type="molecule type" value="Genomic_DNA"/>
</dbReference>
<organism evidence="2 3">
    <name type="scientific">Nocardioides imazamoxiresistens</name>
    <dbReference type="NCBI Taxonomy" id="3231893"/>
    <lineage>
        <taxon>Bacteria</taxon>
        <taxon>Bacillati</taxon>
        <taxon>Actinomycetota</taxon>
        <taxon>Actinomycetes</taxon>
        <taxon>Propionibacteriales</taxon>
        <taxon>Nocardioidaceae</taxon>
        <taxon>Nocardioides</taxon>
    </lineage>
</organism>
<protein>
    <submittedName>
        <fullName evidence="2">Maleylpyruvate isomerase family mycothiol-dependent enzyme</fullName>
    </submittedName>
</protein>
<dbReference type="InterPro" id="IPR024344">
    <property type="entry name" value="MDMPI_metal-binding"/>
</dbReference>
<gene>
    <name evidence="2" type="ORF">RDV89_19015</name>
</gene>
<proteinExistence type="predicted"/>
<dbReference type="InterPro" id="IPR034660">
    <property type="entry name" value="DinB/YfiT-like"/>
</dbReference>
<name>A0ABU3Q162_9ACTN</name>
<dbReference type="Pfam" id="PF11716">
    <property type="entry name" value="MDMPI_N"/>
    <property type="match status" value="1"/>
</dbReference>
<dbReference type="InterPro" id="IPR017517">
    <property type="entry name" value="Maleyloyr_isom"/>
</dbReference>
<accession>A0ABU3Q162</accession>
<reference evidence="2 3" key="1">
    <citation type="submission" date="2023-08" db="EMBL/GenBank/DDBJ databases">
        <title>Nocardioides seae sp. nov., a bacterium isolated from a soil.</title>
        <authorList>
            <person name="Wang X."/>
        </authorList>
    </citation>
    <scope>NUCLEOTIDE SEQUENCE [LARGE SCALE GENOMIC DNA]</scope>
    <source>
        <strain evidence="2 3">YZH12</strain>
    </source>
</reference>
<feature type="domain" description="Mycothiol-dependent maleylpyruvate isomerase metal-binding" evidence="1">
    <location>
        <begin position="9"/>
        <end position="45"/>
    </location>
</feature>
<dbReference type="Proteomes" id="UP001268542">
    <property type="component" value="Unassembled WGS sequence"/>
</dbReference>
<dbReference type="SUPFAM" id="SSF109854">
    <property type="entry name" value="DinB/YfiT-like putative metalloenzymes"/>
    <property type="match status" value="1"/>
</dbReference>
<evidence type="ECO:0000259" key="1">
    <source>
        <dbReference type="Pfam" id="PF11716"/>
    </source>
</evidence>
<evidence type="ECO:0000313" key="2">
    <source>
        <dbReference type="EMBL" id="MDT9595186.1"/>
    </source>
</evidence>
<evidence type="ECO:0000313" key="3">
    <source>
        <dbReference type="Proteomes" id="UP001268542"/>
    </source>
</evidence>
<keyword evidence="3" id="KW-1185">Reference proteome</keyword>
<dbReference type="RefSeq" id="WP_315735682.1">
    <property type="nucleotide sequence ID" value="NZ_JAVYII010000010.1"/>
</dbReference>